<accession>A0A3S1C1B4</accession>
<keyword evidence="5" id="KW-1185">Reference proteome</keyword>
<feature type="domain" description="DNA2/NAM7 helicase helicase" evidence="2">
    <location>
        <begin position="984"/>
        <end position="1121"/>
    </location>
</feature>
<dbReference type="InterPro" id="IPR047187">
    <property type="entry name" value="SF1_C_Upf1"/>
</dbReference>
<dbReference type="InterPro" id="IPR027417">
    <property type="entry name" value="P-loop_NTPase"/>
</dbReference>
<dbReference type="InterPro" id="IPR045055">
    <property type="entry name" value="DNA2/NAM7-like"/>
</dbReference>
<feature type="domain" description="DNA2/NAM7 helicase-like C-terminal" evidence="3">
    <location>
        <begin position="1144"/>
        <end position="1353"/>
    </location>
</feature>
<protein>
    <recommendedName>
        <fullName evidence="6">DNA helicase</fullName>
    </recommendedName>
</protein>
<evidence type="ECO:0000259" key="3">
    <source>
        <dbReference type="Pfam" id="PF13087"/>
    </source>
</evidence>
<evidence type="ECO:0000259" key="2">
    <source>
        <dbReference type="Pfam" id="PF13086"/>
    </source>
</evidence>
<keyword evidence="1" id="KW-0175">Coiled coil</keyword>
<dbReference type="Pfam" id="PF13087">
    <property type="entry name" value="AAA_12"/>
    <property type="match status" value="1"/>
</dbReference>
<comment type="caution">
    <text evidence="4">The sequence shown here is derived from an EMBL/GenBank/DDBJ whole genome shotgun (WGS) entry which is preliminary data.</text>
</comment>
<evidence type="ECO:0008006" key="6">
    <source>
        <dbReference type="Google" id="ProtNLM"/>
    </source>
</evidence>
<evidence type="ECO:0000256" key="1">
    <source>
        <dbReference type="SAM" id="Coils"/>
    </source>
</evidence>
<dbReference type="CDD" id="cd18808">
    <property type="entry name" value="SF1_C_Upf1"/>
    <property type="match status" value="1"/>
</dbReference>
<proteinExistence type="predicted"/>
<gene>
    <name evidence="4" type="ORF">DSM106972_080780</name>
</gene>
<dbReference type="InterPro" id="IPR041679">
    <property type="entry name" value="DNA2/NAM7-like_C"/>
</dbReference>
<dbReference type="EMBL" id="RSCL01000029">
    <property type="protein sequence ID" value="RUS98449.1"/>
    <property type="molecule type" value="Genomic_DNA"/>
</dbReference>
<dbReference type="GO" id="GO:0004386">
    <property type="term" value="F:helicase activity"/>
    <property type="evidence" value="ECO:0007669"/>
    <property type="project" value="InterPro"/>
</dbReference>
<dbReference type="PANTHER" id="PTHR10887">
    <property type="entry name" value="DNA2/NAM7 HELICASE FAMILY"/>
    <property type="match status" value="1"/>
</dbReference>
<feature type="domain" description="DNA2/NAM7 helicase helicase" evidence="2">
    <location>
        <begin position="378"/>
        <end position="553"/>
    </location>
</feature>
<dbReference type="Pfam" id="PF13086">
    <property type="entry name" value="AAA_11"/>
    <property type="match status" value="2"/>
</dbReference>
<organism evidence="4 5">
    <name type="scientific">Dulcicalothrix desertica PCC 7102</name>
    <dbReference type="NCBI Taxonomy" id="232991"/>
    <lineage>
        <taxon>Bacteria</taxon>
        <taxon>Bacillati</taxon>
        <taxon>Cyanobacteriota</taxon>
        <taxon>Cyanophyceae</taxon>
        <taxon>Nostocales</taxon>
        <taxon>Calotrichaceae</taxon>
        <taxon>Dulcicalothrix</taxon>
    </lineage>
</organism>
<dbReference type="Proteomes" id="UP000271624">
    <property type="component" value="Unassembled WGS sequence"/>
</dbReference>
<dbReference type="OrthoDB" id="9757917at2"/>
<name>A0A3S1C1B4_9CYAN</name>
<reference evidence="4" key="1">
    <citation type="submission" date="2018-12" db="EMBL/GenBank/DDBJ databases">
        <authorList>
            <person name="Will S."/>
            <person name="Neumann-Schaal M."/>
            <person name="Henke P."/>
        </authorList>
    </citation>
    <scope>NUCLEOTIDE SEQUENCE</scope>
    <source>
        <strain evidence="4">PCC 7102</strain>
    </source>
</reference>
<reference evidence="4" key="2">
    <citation type="journal article" date="2019" name="Genome Biol. Evol.">
        <title>Day and night: Metabolic profiles and evolutionary relationships of six axenic non-marine cyanobacteria.</title>
        <authorList>
            <person name="Will S.E."/>
            <person name="Henke P."/>
            <person name="Boedeker C."/>
            <person name="Huang S."/>
            <person name="Brinkmann H."/>
            <person name="Rohde M."/>
            <person name="Jarek M."/>
            <person name="Friedl T."/>
            <person name="Seufert S."/>
            <person name="Schumacher M."/>
            <person name="Overmann J."/>
            <person name="Neumann-Schaal M."/>
            <person name="Petersen J."/>
        </authorList>
    </citation>
    <scope>NUCLEOTIDE SEQUENCE [LARGE SCALE GENOMIC DNA]</scope>
    <source>
        <strain evidence="4">PCC 7102</strain>
    </source>
</reference>
<dbReference type="PANTHER" id="PTHR10887:SF495">
    <property type="entry name" value="HELICASE SENATAXIN ISOFORM X1-RELATED"/>
    <property type="match status" value="1"/>
</dbReference>
<dbReference type="Gene3D" id="3.40.50.300">
    <property type="entry name" value="P-loop containing nucleotide triphosphate hydrolases"/>
    <property type="match status" value="3"/>
</dbReference>
<sequence>MKKLHFPKIRIELSNNACENLKKLDLLNSFKEHIGDVAHVFMSKLDGQDQKTGLPHLGMRIPMDYELGGLQFRIAVSSNYVVALSATRWTGAKQRWEVEMTCHLSTDDLTANSIPKDWIETLLSLSTREQAQDDLNKRLKNSEVYLDVCEQSILNKMFQVPFVSYQVDRDNPKCLHLTLAPVISADILKTIKQCRRDDSINLYTISPLQKYKVISTVSSLLKFKTFYQQHYQSNSFFLLTGETGAIIGYLPPDIIEKQSELQTSEKLLITQRQEIVYTDFNKISVKFQSLNQQTRILKVLLSEKHIEINPLPGIIVNSLIRELNQIHIQKDAIKRLKENRAYIANLDIIIFGRNEELQLPAISTQKPIPVNKCLNKDKLNELQKLAIAQAQASPDIFALQGPPGAGKSTSISELGYQIVLLDGKVLIVSQSNLAVDNALLKFPIRPDLLIIRIGNSEKVSKDAQELLGKKAVIRWLKSCIEECQLSLLELQEKAKLLDLFINNWEDISKWLYWQQEKAALLADAVRKKALADEYTKQLIELKERKLMCQDQEKSLKALIKLPSNQVIEDYTNELWQPLALVEISAYNNIWTNVDSNTLEIAIQLQEQLLRNKPGGNIFQFKQDCNSLCQTIASIILEIQGSIQIQKDIKKSVENIGKDMEEQQSIEEKLKHVLDHGITTESSEVVSLSPTYTSISRTLSEVTKLIKQKNSIKNTNFIKLFLDASSILRHKINFVQLIRSWSEAEINVLPNQINQYKYLYNKFLHLKILSSLPIIGRLFKPTLDRAEEQLKSSIENISNASRLFHTQSSKKAKQIYDEYNSQLQVIEVKVIELYTQHQQEIKNLEDEEYYYSTLFTEDAQSLLDKAKALLQVFNDMFQYSSKRITLKIEDSLNIENLTRVNITIDFMANFTEHYIRVFESEIIPSFKDALVSMYNSTLSLKNEHALDEQSVSKKANPLNQEYNDIITHIERQDNKYQLGNRLWEKLRTQKAVQALFDTPISKYDLLNMEREDWIISVGGETGAKTLTTKIKIKQDWIARISTNDIEISDETYELFLKHANIVGATCMQTGKKTFLKHFPKFDAVIIDEASKATKIELLISCLLGYKIIFVGDHKQLPPIVKEESWFIEAAQTLRVNAAELQKKLTTSLFKERYEYLDSINANRTLMLINQYRMHSQIMEAVNQFYGNKLTLGCTKQDKERAHGIKISNLITSENHLMWIDLPHNNSDWYHQQVETGRQNPREAELIIEIIQKMKKSFTYKRNLSKKIEIGIISVYKAQTDLIKSLSQKNLDLPLNVTLTIGTVDEFQGMEKDIMFVSLVLNKPGVLPSDFLQTPERINVAMSRAKNLLIITGSSYNYTELESEASPIYKHILDTAKKYQGHLLANEFMD</sequence>
<evidence type="ECO:0000313" key="4">
    <source>
        <dbReference type="EMBL" id="RUS98449.1"/>
    </source>
</evidence>
<feature type="coiled-coil region" evidence="1">
    <location>
        <begin position="524"/>
        <end position="551"/>
    </location>
</feature>
<dbReference type="RefSeq" id="WP_127086136.1">
    <property type="nucleotide sequence ID" value="NZ_RSCL01000029.1"/>
</dbReference>
<dbReference type="SUPFAM" id="SSF52540">
    <property type="entry name" value="P-loop containing nucleoside triphosphate hydrolases"/>
    <property type="match status" value="1"/>
</dbReference>
<dbReference type="InterPro" id="IPR041677">
    <property type="entry name" value="DNA2/NAM7_AAA_11"/>
</dbReference>
<evidence type="ECO:0000313" key="5">
    <source>
        <dbReference type="Proteomes" id="UP000271624"/>
    </source>
</evidence>